<sequence length="101" mass="10574">MLLSLWLMSQFLLITLLVAFGAAQPQSPAQLALLGATCLLALAPVVTAIVCARRIALAFPLPSLTSRSRRASFRTFRVAADPGTPGAALARAPSRVVSSLD</sequence>
<evidence type="ECO:0000313" key="2">
    <source>
        <dbReference type="EMBL" id="MFD1200597.1"/>
    </source>
</evidence>
<feature type="transmembrane region" description="Helical" evidence="1">
    <location>
        <begin position="31"/>
        <end position="52"/>
    </location>
</feature>
<dbReference type="RefSeq" id="WP_343958943.1">
    <property type="nucleotide sequence ID" value="NZ_BAAAKZ010000003.1"/>
</dbReference>
<proteinExistence type="predicted"/>
<protein>
    <submittedName>
        <fullName evidence="2">Uncharacterized protein</fullName>
    </submittedName>
</protein>
<evidence type="ECO:0000313" key="3">
    <source>
        <dbReference type="Proteomes" id="UP001597181"/>
    </source>
</evidence>
<gene>
    <name evidence="2" type="ORF">ACFQ3U_01640</name>
</gene>
<organism evidence="2 3">
    <name type="scientific">Leucobacter albus</name>
    <dbReference type="NCBI Taxonomy" id="272210"/>
    <lineage>
        <taxon>Bacteria</taxon>
        <taxon>Bacillati</taxon>
        <taxon>Actinomycetota</taxon>
        <taxon>Actinomycetes</taxon>
        <taxon>Micrococcales</taxon>
        <taxon>Microbacteriaceae</taxon>
        <taxon>Leucobacter</taxon>
    </lineage>
</organism>
<evidence type="ECO:0000256" key="1">
    <source>
        <dbReference type="SAM" id="Phobius"/>
    </source>
</evidence>
<keyword evidence="1" id="KW-1133">Transmembrane helix</keyword>
<dbReference type="EMBL" id="JBHTLY010000001">
    <property type="protein sequence ID" value="MFD1200597.1"/>
    <property type="molecule type" value="Genomic_DNA"/>
</dbReference>
<keyword evidence="3" id="KW-1185">Reference proteome</keyword>
<comment type="caution">
    <text evidence="2">The sequence shown here is derived from an EMBL/GenBank/DDBJ whole genome shotgun (WGS) entry which is preliminary data.</text>
</comment>
<name>A0ABW3TK05_9MICO</name>
<reference evidence="3" key="1">
    <citation type="journal article" date="2019" name="Int. J. Syst. Evol. Microbiol.">
        <title>The Global Catalogue of Microorganisms (GCM) 10K type strain sequencing project: providing services to taxonomists for standard genome sequencing and annotation.</title>
        <authorList>
            <consortium name="The Broad Institute Genomics Platform"/>
            <consortium name="The Broad Institute Genome Sequencing Center for Infectious Disease"/>
            <person name="Wu L."/>
            <person name="Ma J."/>
        </authorList>
    </citation>
    <scope>NUCLEOTIDE SEQUENCE [LARGE SCALE GENOMIC DNA]</scope>
    <source>
        <strain evidence="3">CCUG 50213</strain>
    </source>
</reference>
<accession>A0ABW3TK05</accession>
<dbReference type="Proteomes" id="UP001597181">
    <property type="component" value="Unassembled WGS sequence"/>
</dbReference>
<keyword evidence="1" id="KW-0472">Membrane</keyword>
<keyword evidence="1" id="KW-0812">Transmembrane</keyword>